<dbReference type="Proteomes" id="UP001154312">
    <property type="component" value="Unassembled WGS sequence"/>
</dbReference>
<evidence type="ECO:0000256" key="5">
    <source>
        <dbReference type="ARBA" id="ARBA00023204"/>
    </source>
</evidence>
<protein>
    <recommendedName>
        <fullName evidence="6">Holliday junction branch migration complex subunit RuvA</fullName>
    </recommendedName>
</protein>
<comment type="similarity">
    <text evidence="6">Belongs to the RuvA family.</text>
</comment>
<evidence type="ECO:0000313" key="8">
    <source>
        <dbReference type="Proteomes" id="UP001154312"/>
    </source>
</evidence>
<dbReference type="GO" id="GO:0005737">
    <property type="term" value="C:cytoplasm"/>
    <property type="evidence" value="ECO:0007669"/>
    <property type="project" value="UniProtKB-SubCell"/>
</dbReference>
<comment type="subunit">
    <text evidence="6">Homotetramer. Forms an RuvA(8)-RuvB(12)-Holliday junction (HJ) complex. HJ DNA is sandwiched between 2 RuvA tetramers; dsDNA enters through RuvA and exits via RuvB. An RuvB hexamer assembles on each DNA strand where it exits the tetramer. Each RuvB hexamer is contacted by two RuvA subunits (via domain III) on 2 adjacent RuvB subunits; this complex drives branch migration. In the full resolvosome a probable DNA-RuvA(4)-RuvB(12)-RuvC(2) complex forms which resolves the HJ.</text>
</comment>
<organism evidence="7 8">
    <name type="scientific">Pelotomaculum isophthalicicum JI</name>
    <dbReference type="NCBI Taxonomy" id="947010"/>
    <lineage>
        <taxon>Bacteria</taxon>
        <taxon>Bacillati</taxon>
        <taxon>Bacillota</taxon>
        <taxon>Clostridia</taxon>
        <taxon>Eubacteriales</taxon>
        <taxon>Desulfotomaculaceae</taxon>
        <taxon>Pelotomaculum</taxon>
    </lineage>
</organism>
<comment type="caution">
    <text evidence="6">Lacks conserved residue(s) required for the propagation of feature annotation.</text>
</comment>
<comment type="caution">
    <text evidence="7">The sequence shown here is derived from an EMBL/GenBank/DDBJ whole genome shotgun (WGS) entry which is preliminary data.</text>
</comment>
<dbReference type="GO" id="GO:0000400">
    <property type="term" value="F:four-way junction DNA binding"/>
    <property type="evidence" value="ECO:0007669"/>
    <property type="project" value="UniProtKB-UniRule"/>
</dbReference>
<dbReference type="GO" id="GO:0006281">
    <property type="term" value="P:DNA repair"/>
    <property type="evidence" value="ECO:0007669"/>
    <property type="project" value="UniProtKB-UniRule"/>
</dbReference>
<keyword evidence="3 6" id="KW-0238">DNA-binding</keyword>
<accession>A0A9X4H291</accession>
<proteinExistence type="inferred from homology"/>
<dbReference type="Gene3D" id="2.40.50.140">
    <property type="entry name" value="Nucleic acid-binding proteins"/>
    <property type="match status" value="1"/>
</dbReference>
<evidence type="ECO:0000256" key="4">
    <source>
        <dbReference type="ARBA" id="ARBA00023172"/>
    </source>
</evidence>
<dbReference type="GO" id="GO:0048476">
    <property type="term" value="C:Holliday junction resolvase complex"/>
    <property type="evidence" value="ECO:0007669"/>
    <property type="project" value="UniProtKB-UniRule"/>
</dbReference>
<keyword evidence="2 6" id="KW-0227">DNA damage</keyword>
<dbReference type="Gene3D" id="1.10.150.20">
    <property type="entry name" value="5' to 3' exonuclease, C-terminal subdomain"/>
    <property type="match status" value="1"/>
</dbReference>
<dbReference type="InterPro" id="IPR000085">
    <property type="entry name" value="RuvA"/>
</dbReference>
<sequence length="211" mass="22864">MIVKISGAYAGLSPKGILLDVDNITYEVCLTSFSRERFQTQKIGERISLHTIYYIESNIAGGHQTPTLIGFEDEADKEFFQLFTSVAKVGVKTALAAVTIPISAIAGAIEKSDVETLKKLKGIGERTANKIIASLRGKVAGFTTASGETDDADVGRPDPGIGNEALQVLLQLGYNLGEAKRMIKDTVSKNHNILTAEELLEEIYRNKAKSF</sequence>
<reference evidence="7" key="1">
    <citation type="submission" date="2022-02" db="EMBL/GenBank/DDBJ databases">
        <authorList>
            <person name="Leng L."/>
        </authorList>
    </citation>
    <scope>NUCLEOTIDE SEQUENCE</scope>
    <source>
        <strain evidence="7">JI</strain>
    </source>
</reference>
<evidence type="ECO:0000256" key="6">
    <source>
        <dbReference type="HAMAP-Rule" id="MF_00031"/>
    </source>
</evidence>
<dbReference type="Pfam" id="PF14520">
    <property type="entry name" value="HHH_5"/>
    <property type="match status" value="1"/>
</dbReference>
<dbReference type="GO" id="GO:0003678">
    <property type="term" value="F:DNA helicase activity"/>
    <property type="evidence" value="ECO:0007669"/>
    <property type="project" value="InterPro"/>
</dbReference>
<feature type="region of interest" description="Domain III" evidence="6">
    <location>
        <begin position="161"/>
        <end position="211"/>
    </location>
</feature>
<dbReference type="SUPFAM" id="SSF47781">
    <property type="entry name" value="RuvA domain 2-like"/>
    <property type="match status" value="1"/>
</dbReference>
<dbReference type="GO" id="GO:0006310">
    <property type="term" value="P:DNA recombination"/>
    <property type="evidence" value="ECO:0007669"/>
    <property type="project" value="UniProtKB-UniRule"/>
</dbReference>
<comment type="function">
    <text evidence="6">The RuvA-RuvB-RuvC complex processes Holliday junction (HJ) DNA during genetic recombination and DNA repair, while the RuvA-RuvB complex plays an important role in the rescue of blocked DNA replication forks via replication fork reversal (RFR). RuvA specifically binds to HJ cruciform DNA, conferring on it an open structure. The RuvB hexamer acts as an ATP-dependent pump, pulling dsDNA into and through the RuvAB complex. HJ branch migration allows RuvC to scan DNA until it finds its consensus sequence, where it cleaves and resolves the cruciform DNA.</text>
</comment>
<feature type="region of interest" description="Domain II" evidence="6">
    <location>
        <begin position="73"/>
        <end position="150"/>
    </location>
</feature>
<dbReference type="InterPro" id="IPR010994">
    <property type="entry name" value="RuvA_2-like"/>
</dbReference>
<dbReference type="EMBL" id="JAKOAV010000002">
    <property type="protein sequence ID" value="MDF9407113.1"/>
    <property type="molecule type" value="Genomic_DNA"/>
</dbReference>
<evidence type="ECO:0000313" key="7">
    <source>
        <dbReference type="EMBL" id="MDF9407113.1"/>
    </source>
</evidence>
<comment type="domain">
    <text evidence="6">Has three domains with a flexible linker between the domains II and III and assumes an 'L' shape. Domain III is highly mobile and contacts RuvB.</text>
</comment>
<dbReference type="RefSeq" id="WP_277442284.1">
    <property type="nucleotide sequence ID" value="NZ_JAKOAV010000002.1"/>
</dbReference>
<dbReference type="HAMAP" id="MF_00031">
    <property type="entry name" value="DNA_HJ_migration_RuvA"/>
    <property type="match status" value="1"/>
</dbReference>
<evidence type="ECO:0000256" key="1">
    <source>
        <dbReference type="ARBA" id="ARBA00022490"/>
    </source>
</evidence>
<keyword evidence="8" id="KW-1185">Reference proteome</keyword>
<keyword evidence="4 6" id="KW-0233">DNA recombination</keyword>
<keyword evidence="5 6" id="KW-0234">DNA repair</keyword>
<dbReference type="NCBIfam" id="TIGR00084">
    <property type="entry name" value="ruvA"/>
    <property type="match status" value="1"/>
</dbReference>
<evidence type="ECO:0000256" key="3">
    <source>
        <dbReference type="ARBA" id="ARBA00023125"/>
    </source>
</evidence>
<evidence type="ECO:0000256" key="2">
    <source>
        <dbReference type="ARBA" id="ARBA00022763"/>
    </source>
</evidence>
<dbReference type="InterPro" id="IPR012340">
    <property type="entry name" value="NA-bd_OB-fold"/>
</dbReference>
<name>A0A9X4H291_9FIRM</name>
<comment type="subcellular location">
    <subcellularLocation>
        <location evidence="6">Cytoplasm</location>
    </subcellularLocation>
</comment>
<dbReference type="AlphaFoldDB" id="A0A9X4H291"/>
<keyword evidence="1 6" id="KW-0963">Cytoplasm</keyword>
<gene>
    <name evidence="6" type="primary">ruvA</name>
    <name evidence="7" type="ORF">L7E55_01860</name>
</gene>